<evidence type="ECO:0000313" key="7">
    <source>
        <dbReference type="Proteomes" id="UP000560000"/>
    </source>
</evidence>
<name>A0A841KJI5_9GAMM</name>
<dbReference type="Proteomes" id="UP000560000">
    <property type="component" value="Unassembled WGS sequence"/>
</dbReference>
<organism evidence="6 7">
    <name type="scientific">Oleiagrimonas soli</name>
    <dbReference type="NCBI Taxonomy" id="1543381"/>
    <lineage>
        <taxon>Bacteria</taxon>
        <taxon>Pseudomonadati</taxon>
        <taxon>Pseudomonadota</taxon>
        <taxon>Gammaproteobacteria</taxon>
        <taxon>Lysobacterales</taxon>
        <taxon>Rhodanobacteraceae</taxon>
        <taxon>Oleiagrimonas</taxon>
    </lineage>
</organism>
<dbReference type="InterPro" id="IPR036291">
    <property type="entry name" value="NAD(P)-bd_dom_sf"/>
</dbReference>
<dbReference type="AlphaFoldDB" id="A0A841KJI5"/>
<accession>A0A841KJI5</accession>
<evidence type="ECO:0000259" key="5">
    <source>
        <dbReference type="Pfam" id="PF02894"/>
    </source>
</evidence>
<dbReference type="NCBIfam" id="NF008607">
    <property type="entry name" value="PRK11579.1"/>
    <property type="match status" value="1"/>
</dbReference>
<comment type="caution">
    <text evidence="6">The sequence shown here is derived from an EMBL/GenBank/DDBJ whole genome shotgun (WGS) entry which is preliminary data.</text>
</comment>
<dbReference type="Pfam" id="PF01408">
    <property type="entry name" value="GFO_IDH_MocA"/>
    <property type="match status" value="1"/>
</dbReference>
<gene>
    <name evidence="6" type="ORF">HNQ86_002711</name>
</gene>
<evidence type="ECO:0000259" key="4">
    <source>
        <dbReference type="Pfam" id="PF01408"/>
    </source>
</evidence>
<dbReference type="InterPro" id="IPR000683">
    <property type="entry name" value="Gfo/Idh/MocA-like_OxRdtase_N"/>
</dbReference>
<reference evidence="6 7" key="1">
    <citation type="submission" date="2020-08" db="EMBL/GenBank/DDBJ databases">
        <title>Genomic Encyclopedia of Type Strains, Phase IV (KMG-IV): sequencing the most valuable type-strain genomes for metagenomic binning, comparative biology and taxonomic classification.</title>
        <authorList>
            <person name="Goeker M."/>
        </authorList>
    </citation>
    <scope>NUCLEOTIDE SEQUENCE [LARGE SCALE GENOMIC DNA]</scope>
    <source>
        <strain evidence="6 7">DSM 107085</strain>
    </source>
</reference>
<dbReference type="PANTHER" id="PTHR43708">
    <property type="entry name" value="CONSERVED EXPRESSED OXIDOREDUCTASE (EUROFUNG)"/>
    <property type="match status" value="1"/>
</dbReference>
<comment type="similarity">
    <text evidence="1">Belongs to the Gfo/Idh/MocA family.</text>
</comment>
<dbReference type="EMBL" id="JACHET010000001">
    <property type="protein sequence ID" value="MBB6185366.1"/>
    <property type="molecule type" value="Genomic_DNA"/>
</dbReference>
<feature type="region of interest" description="Disordered" evidence="3">
    <location>
        <begin position="250"/>
        <end position="280"/>
    </location>
</feature>
<dbReference type="RefSeq" id="WP_052395078.1">
    <property type="nucleotide sequence ID" value="NZ_JACHET010000001.1"/>
</dbReference>
<evidence type="ECO:0000256" key="2">
    <source>
        <dbReference type="ARBA" id="ARBA00023002"/>
    </source>
</evidence>
<feature type="compositionally biased region" description="Basic and acidic residues" evidence="3">
    <location>
        <begin position="250"/>
        <end position="268"/>
    </location>
</feature>
<dbReference type="Gene3D" id="3.30.360.10">
    <property type="entry name" value="Dihydrodipicolinate Reductase, domain 2"/>
    <property type="match status" value="1"/>
</dbReference>
<evidence type="ECO:0000256" key="3">
    <source>
        <dbReference type="SAM" id="MobiDB-lite"/>
    </source>
</evidence>
<dbReference type="Pfam" id="PF02894">
    <property type="entry name" value="GFO_IDH_MocA_C"/>
    <property type="match status" value="1"/>
</dbReference>
<feature type="domain" description="Gfo/Idh/MocA-like oxidoreductase N-terminal" evidence="4">
    <location>
        <begin position="10"/>
        <end position="125"/>
    </location>
</feature>
<feature type="domain" description="Gfo/Idh/MocA-like oxidoreductase C-terminal" evidence="5">
    <location>
        <begin position="140"/>
        <end position="343"/>
    </location>
</feature>
<dbReference type="Gene3D" id="3.40.50.720">
    <property type="entry name" value="NAD(P)-binding Rossmann-like Domain"/>
    <property type="match status" value="1"/>
</dbReference>
<dbReference type="SUPFAM" id="SSF51735">
    <property type="entry name" value="NAD(P)-binding Rossmann-fold domains"/>
    <property type="match status" value="1"/>
</dbReference>
<evidence type="ECO:0000313" key="6">
    <source>
        <dbReference type="EMBL" id="MBB6185366.1"/>
    </source>
</evidence>
<protein>
    <submittedName>
        <fullName evidence="6">Putative dehydrogenase</fullName>
    </submittedName>
</protein>
<dbReference type="InterPro" id="IPR004104">
    <property type="entry name" value="Gfo/Idh/MocA-like_OxRdtase_C"/>
</dbReference>
<keyword evidence="2" id="KW-0560">Oxidoreductase</keyword>
<dbReference type="GO" id="GO:0000166">
    <property type="term" value="F:nucleotide binding"/>
    <property type="evidence" value="ECO:0007669"/>
    <property type="project" value="InterPro"/>
</dbReference>
<dbReference type="OrthoDB" id="9774191at2"/>
<sequence length="376" mass="40205">MSMDRSHRPLRVGLIGYGYAGRTFHAPLIEAVDGLELAVVASSQPAQVRADLPQADVVPDAASLIARADVDLVVIAAPNALHASLAEAALRAGKHVVVDKPFVLDLAQARHVTRLAQDAGRVLSVFQNRRWDSDFLAVRAAVAAGRVGRVVHVESRIDRFRPEVRVRWREQAVPGAGLWFDLGPHLADQALVLFGLPERITLHRLAQRNGSVVDDWFHAVLDYGALQVVLQAGMLVAGGTPRYLVHGERGGLRKHGADRQEGQLREGMRPGAAGWGDDPDPLRVIDGNGEETTLPAPAGDYRSFYAGVRDAIRGQAPNPVPPAQALALMAVLEAGVRSARAGTSEALELRSDEWAQAAAAFPPVQSGGVALHSVPN</sequence>
<evidence type="ECO:0000256" key="1">
    <source>
        <dbReference type="ARBA" id="ARBA00010928"/>
    </source>
</evidence>
<dbReference type="PANTHER" id="PTHR43708:SF5">
    <property type="entry name" value="CONSERVED EXPRESSED OXIDOREDUCTASE (EUROFUNG)-RELATED"/>
    <property type="match status" value="1"/>
</dbReference>
<proteinExistence type="inferred from homology"/>
<dbReference type="GO" id="GO:0016491">
    <property type="term" value="F:oxidoreductase activity"/>
    <property type="evidence" value="ECO:0007669"/>
    <property type="project" value="UniProtKB-KW"/>
</dbReference>
<dbReference type="InterPro" id="IPR051317">
    <property type="entry name" value="Gfo/Idh/MocA_oxidoreduct"/>
</dbReference>